<dbReference type="GO" id="GO:0003677">
    <property type="term" value="F:DNA binding"/>
    <property type="evidence" value="ECO:0007669"/>
    <property type="project" value="UniProtKB-KW"/>
</dbReference>
<reference evidence="5 6" key="1">
    <citation type="journal article" date="2019" name="Microbiol. Resour. Announc.">
        <title>Complete Genome Sequence of Halomonas sulfidaeris Strain Esulfide1 Isolated from a Metal Sulfide Rock at a Depth of 2,200 Meters, Obtained Using Nanopore Sequencing.</title>
        <authorList>
            <person name="Saito M."/>
            <person name="Nishigata A."/>
            <person name="Galipon J."/>
            <person name="Arakawa K."/>
        </authorList>
    </citation>
    <scope>NUCLEOTIDE SEQUENCE [LARGE SCALE GENOMIC DNA]</scope>
    <source>
        <strain evidence="5 6">ATCC BAA-803</strain>
    </source>
</reference>
<organism evidence="5 6">
    <name type="scientific">Vreelandella sulfidaeris</name>
    <dbReference type="NCBI Taxonomy" id="115553"/>
    <lineage>
        <taxon>Bacteria</taxon>
        <taxon>Pseudomonadati</taxon>
        <taxon>Pseudomonadota</taxon>
        <taxon>Gammaproteobacteria</taxon>
        <taxon>Oceanospirillales</taxon>
        <taxon>Halomonadaceae</taxon>
        <taxon>Vreelandella</taxon>
    </lineage>
</organism>
<gene>
    <name evidence="5" type="ORF">HSBAA_18450</name>
</gene>
<evidence type="ECO:0000256" key="1">
    <source>
        <dbReference type="ARBA" id="ARBA00010923"/>
    </source>
</evidence>
<keyword evidence="3" id="KW-0238">DNA-binding</keyword>
<dbReference type="AlphaFoldDB" id="A0A455U6S7"/>
<comment type="similarity">
    <text evidence="1">Belongs to the type-I restriction system S methylase family.</text>
</comment>
<dbReference type="InterPro" id="IPR000055">
    <property type="entry name" value="Restrct_endonuc_typeI_TRD"/>
</dbReference>
<evidence type="ECO:0000313" key="6">
    <source>
        <dbReference type="Proteomes" id="UP000320231"/>
    </source>
</evidence>
<dbReference type="Gene3D" id="3.90.220.20">
    <property type="entry name" value="DNA methylase specificity domains"/>
    <property type="match status" value="1"/>
</dbReference>
<dbReference type="GO" id="GO:0009307">
    <property type="term" value="P:DNA restriction-modification system"/>
    <property type="evidence" value="ECO:0007669"/>
    <property type="project" value="UniProtKB-KW"/>
</dbReference>
<dbReference type="InterPro" id="IPR044946">
    <property type="entry name" value="Restrct_endonuc_typeI_TRD_sf"/>
</dbReference>
<dbReference type="Pfam" id="PF01420">
    <property type="entry name" value="Methylase_S"/>
    <property type="match status" value="1"/>
</dbReference>
<dbReference type="KEGG" id="hsr:HSBAA_18450"/>
<sequence>MIDWIDDYIFDRDHVLVSEDGANLIARSTPIAFVARGKYWVNNHAHILEPIDENLFYWAELIEVLDLSIHVTGSAQPKLTSEALGSISITSPPSCEERFEIQKK</sequence>
<dbReference type="SUPFAM" id="SSF116734">
    <property type="entry name" value="DNA methylase specificity domain"/>
    <property type="match status" value="1"/>
</dbReference>
<keyword evidence="2" id="KW-0680">Restriction system</keyword>
<evidence type="ECO:0000256" key="2">
    <source>
        <dbReference type="ARBA" id="ARBA00022747"/>
    </source>
</evidence>
<dbReference type="Proteomes" id="UP000320231">
    <property type="component" value="Chromosome"/>
</dbReference>
<evidence type="ECO:0000256" key="3">
    <source>
        <dbReference type="ARBA" id="ARBA00023125"/>
    </source>
</evidence>
<proteinExistence type="inferred from homology"/>
<dbReference type="EMBL" id="AP019514">
    <property type="protein sequence ID" value="BBI60539.1"/>
    <property type="molecule type" value="Genomic_DNA"/>
</dbReference>
<accession>A0A455U6S7</accession>
<feature type="domain" description="Type I restriction modification DNA specificity" evidence="4">
    <location>
        <begin position="5"/>
        <end position="103"/>
    </location>
</feature>
<evidence type="ECO:0000259" key="4">
    <source>
        <dbReference type="Pfam" id="PF01420"/>
    </source>
</evidence>
<evidence type="ECO:0000313" key="5">
    <source>
        <dbReference type="EMBL" id="BBI60539.1"/>
    </source>
</evidence>
<name>A0A455U6S7_9GAMM</name>
<protein>
    <recommendedName>
        <fullName evidence="4">Type I restriction modification DNA specificity domain-containing protein</fullName>
    </recommendedName>
</protein>